<accession>A0A3D9ISJ2</accession>
<evidence type="ECO:0008006" key="5">
    <source>
        <dbReference type="Google" id="ProtNLM"/>
    </source>
</evidence>
<evidence type="ECO:0000313" key="3">
    <source>
        <dbReference type="EMBL" id="RED64730.1"/>
    </source>
</evidence>
<sequence>MLCLNCGQLNQTAKFCVKCGTNLLLSATSETANDDSRPYVEPYDLSKSNESENEQPLPQRSAAYRPSEARARPNPQLEQAKRMSKQYVSFFVDALKSPVRTGRNTTGDHMFNGLITFILLSLIVPLIVYFQLRAGIGRLGIFGELIPVHFSTVVVRPFFYLVIIQLLVNSVIFFVLKPGNTGANFREVTARFGTLLVPSVAFFLFALLFSLLDSSTLTSFGIVMGLLSWCVAVCFVIYSFKERHETGLDAFHGVIITFIVTIILIALLGDDIASSLFRGMRNSIF</sequence>
<dbReference type="AlphaFoldDB" id="A0A3D9ISJ2"/>
<reference evidence="3 4" key="1">
    <citation type="submission" date="2018-07" db="EMBL/GenBank/DDBJ databases">
        <title>Genomic Encyclopedia of Type Strains, Phase III (KMG-III): the genomes of soil and plant-associated and newly described type strains.</title>
        <authorList>
            <person name="Whitman W."/>
        </authorList>
    </citation>
    <scope>NUCLEOTIDE SEQUENCE [LARGE SCALE GENOMIC DNA]</scope>
    <source>
        <strain evidence="3 4">CECT 8236</strain>
    </source>
</reference>
<feature type="transmembrane region" description="Helical" evidence="2">
    <location>
        <begin position="158"/>
        <end position="176"/>
    </location>
</feature>
<keyword evidence="4" id="KW-1185">Reference proteome</keyword>
<keyword evidence="2" id="KW-1133">Transmembrane helix</keyword>
<proteinExistence type="predicted"/>
<keyword evidence="2" id="KW-0472">Membrane</keyword>
<evidence type="ECO:0000256" key="1">
    <source>
        <dbReference type="SAM" id="MobiDB-lite"/>
    </source>
</evidence>
<evidence type="ECO:0000313" key="4">
    <source>
        <dbReference type="Proteomes" id="UP000256869"/>
    </source>
</evidence>
<feature type="transmembrane region" description="Helical" evidence="2">
    <location>
        <begin position="188"/>
        <end position="211"/>
    </location>
</feature>
<comment type="caution">
    <text evidence="3">The sequence shown here is derived from an EMBL/GenBank/DDBJ whole genome shotgun (WGS) entry which is preliminary data.</text>
</comment>
<keyword evidence="2" id="KW-0812">Transmembrane</keyword>
<gene>
    <name evidence="3" type="ORF">DFP95_102151</name>
</gene>
<dbReference type="EMBL" id="QRDY01000002">
    <property type="protein sequence ID" value="RED64730.1"/>
    <property type="molecule type" value="Genomic_DNA"/>
</dbReference>
<feature type="transmembrane region" description="Helical" evidence="2">
    <location>
        <begin position="250"/>
        <end position="269"/>
    </location>
</feature>
<name>A0A3D9ISJ2_9BACL</name>
<dbReference type="OrthoDB" id="2448863at2"/>
<feature type="transmembrane region" description="Helical" evidence="2">
    <location>
        <begin position="110"/>
        <end position="132"/>
    </location>
</feature>
<dbReference type="RefSeq" id="WP_115991500.1">
    <property type="nucleotide sequence ID" value="NZ_QRDY01000002.1"/>
</dbReference>
<feature type="region of interest" description="Disordered" evidence="1">
    <location>
        <begin position="31"/>
        <end position="76"/>
    </location>
</feature>
<organism evidence="3 4">
    <name type="scientific">Cohnella lupini</name>
    <dbReference type="NCBI Taxonomy" id="1294267"/>
    <lineage>
        <taxon>Bacteria</taxon>
        <taxon>Bacillati</taxon>
        <taxon>Bacillota</taxon>
        <taxon>Bacilli</taxon>
        <taxon>Bacillales</taxon>
        <taxon>Paenibacillaceae</taxon>
        <taxon>Cohnella</taxon>
    </lineage>
</organism>
<evidence type="ECO:0000256" key="2">
    <source>
        <dbReference type="SAM" id="Phobius"/>
    </source>
</evidence>
<feature type="transmembrane region" description="Helical" evidence="2">
    <location>
        <begin position="217"/>
        <end position="238"/>
    </location>
</feature>
<dbReference type="Proteomes" id="UP000256869">
    <property type="component" value="Unassembled WGS sequence"/>
</dbReference>
<protein>
    <recommendedName>
        <fullName evidence="5">Zinc ribbon protein</fullName>
    </recommendedName>
</protein>